<gene>
    <name evidence="9" type="ORF">MICPUCDRAFT_33594</name>
</gene>
<name>C1MRR0_MICPC</name>
<evidence type="ECO:0000256" key="6">
    <source>
        <dbReference type="PIRNR" id="PIRNR007764"/>
    </source>
</evidence>
<dbReference type="OMA" id="ILETAWI"/>
<feature type="domain" description="DNA replication complex GINS protein SLD5 C-terminal" evidence="8">
    <location>
        <begin position="162"/>
        <end position="219"/>
    </location>
</feature>
<keyword evidence="10" id="KW-1185">Reference proteome</keyword>
<feature type="domain" description="GINS subunit" evidence="7">
    <location>
        <begin position="68"/>
        <end position="133"/>
    </location>
</feature>
<sequence>MTQPDDTDVAKLKRAWMNEKCAPEILQFQADLVARVTEQVEHQEATVSSARAAAAAAGGAASGGLDDLTAHIMHAELNRVRFMLRSYYRTRLHKIEAHVVHVVKETEVYEKLSPQEQEYAKDYANLIEGHFGSVLKDLPDRYTSMLQQIEEEDGPFDMVAEPNLDKHVFCRIKEDRGDFLLDPNDPDPANTVELNKGDIYLIRYRFIKGLLEEDALELI</sequence>
<dbReference type="OrthoDB" id="338231at2759"/>
<dbReference type="eggNOG" id="KOG3176">
    <property type="taxonomic scope" value="Eukaryota"/>
</dbReference>
<dbReference type="InterPro" id="IPR021151">
    <property type="entry name" value="GINS_A"/>
</dbReference>
<reference evidence="9 10" key="1">
    <citation type="journal article" date="2009" name="Science">
        <title>Green evolution and dynamic adaptations revealed by genomes of the marine picoeukaryotes Micromonas.</title>
        <authorList>
            <person name="Worden A.Z."/>
            <person name="Lee J.H."/>
            <person name="Mock T."/>
            <person name="Rouze P."/>
            <person name="Simmons M.P."/>
            <person name="Aerts A.L."/>
            <person name="Allen A.E."/>
            <person name="Cuvelier M.L."/>
            <person name="Derelle E."/>
            <person name="Everett M.V."/>
            <person name="Foulon E."/>
            <person name="Grimwood J."/>
            <person name="Gundlach H."/>
            <person name="Henrissat B."/>
            <person name="Napoli C."/>
            <person name="McDonald S.M."/>
            <person name="Parker M.S."/>
            <person name="Rombauts S."/>
            <person name="Salamov A."/>
            <person name="Von Dassow P."/>
            <person name="Badger J.H."/>
            <person name="Coutinho P.M."/>
            <person name="Demir E."/>
            <person name="Dubchak I."/>
            <person name="Gentemann C."/>
            <person name="Eikrem W."/>
            <person name="Gready J.E."/>
            <person name="John U."/>
            <person name="Lanier W."/>
            <person name="Lindquist E.A."/>
            <person name="Lucas S."/>
            <person name="Mayer K.F."/>
            <person name="Moreau H."/>
            <person name="Not F."/>
            <person name="Otillar R."/>
            <person name="Panaud O."/>
            <person name="Pangilinan J."/>
            <person name="Paulsen I."/>
            <person name="Piegu B."/>
            <person name="Poliakov A."/>
            <person name="Robbens S."/>
            <person name="Schmutz J."/>
            <person name="Toulza E."/>
            <person name="Wyss T."/>
            <person name="Zelensky A."/>
            <person name="Zhou K."/>
            <person name="Armbrust E.V."/>
            <person name="Bhattacharya D."/>
            <person name="Goodenough U.W."/>
            <person name="Van de Peer Y."/>
            <person name="Grigoriev I.V."/>
        </authorList>
    </citation>
    <scope>NUCLEOTIDE SEQUENCE [LARGE SCALE GENOMIC DNA]</scope>
    <source>
        <strain evidence="9 10">CCMP1545</strain>
    </source>
</reference>
<comment type="function">
    <text evidence="6">The GINS complex plays an essential role in the initiation of DNA replication.</text>
</comment>
<dbReference type="GO" id="GO:0006261">
    <property type="term" value="P:DNA-templated DNA replication"/>
    <property type="evidence" value="ECO:0007669"/>
    <property type="project" value="InterPro"/>
</dbReference>
<evidence type="ECO:0000256" key="2">
    <source>
        <dbReference type="ARBA" id="ARBA00008187"/>
    </source>
</evidence>
<organism evidence="10">
    <name type="scientific">Micromonas pusilla (strain CCMP1545)</name>
    <name type="common">Picoplanktonic green alga</name>
    <dbReference type="NCBI Taxonomy" id="564608"/>
    <lineage>
        <taxon>Eukaryota</taxon>
        <taxon>Viridiplantae</taxon>
        <taxon>Chlorophyta</taxon>
        <taxon>Mamiellophyceae</taxon>
        <taxon>Mamiellales</taxon>
        <taxon>Mamiellaceae</taxon>
        <taxon>Micromonas</taxon>
    </lineage>
</organism>
<dbReference type="AlphaFoldDB" id="C1MRR0"/>
<dbReference type="CDD" id="cd11711">
    <property type="entry name" value="GINS_A_Sld5"/>
    <property type="match status" value="1"/>
</dbReference>
<dbReference type="EMBL" id="GG663739">
    <property type="protein sequence ID" value="EEH57373.1"/>
    <property type="molecule type" value="Genomic_DNA"/>
</dbReference>
<dbReference type="InterPro" id="IPR008591">
    <property type="entry name" value="GINS_Sld5"/>
</dbReference>
<accession>C1MRR0</accession>
<dbReference type="GO" id="GO:0000727">
    <property type="term" value="P:double-strand break repair via break-induced replication"/>
    <property type="evidence" value="ECO:0007669"/>
    <property type="project" value="TreeGrafter"/>
</dbReference>
<dbReference type="GO" id="GO:0000811">
    <property type="term" value="C:GINS complex"/>
    <property type="evidence" value="ECO:0007669"/>
    <property type="project" value="UniProtKB-UniRule"/>
</dbReference>
<dbReference type="KEGG" id="mpp:MICPUCDRAFT_33594"/>
<dbReference type="PANTHER" id="PTHR21206">
    <property type="entry name" value="SLD5 PROTEIN"/>
    <property type="match status" value="1"/>
</dbReference>
<comment type="subcellular location">
    <subcellularLocation>
        <location evidence="1 6">Nucleus</location>
    </subcellularLocation>
</comment>
<dbReference type="GeneID" id="9683991"/>
<dbReference type="PIRSF" id="PIRSF007764">
    <property type="entry name" value="Sld5"/>
    <property type="match status" value="1"/>
</dbReference>
<dbReference type="STRING" id="564608.C1MRR0"/>
<dbReference type="Gene3D" id="1.20.58.1030">
    <property type="match status" value="1"/>
</dbReference>
<evidence type="ECO:0000313" key="9">
    <source>
        <dbReference type="EMBL" id="EEH57373.1"/>
    </source>
</evidence>
<evidence type="ECO:0000256" key="4">
    <source>
        <dbReference type="ARBA" id="ARBA00022705"/>
    </source>
</evidence>
<dbReference type="SUPFAM" id="SSF158573">
    <property type="entry name" value="GINS helical bundle-like"/>
    <property type="match status" value="1"/>
</dbReference>
<dbReference type="InterPro" id="IPR038749">
    <property type="entry name" value="Sld5_GINS_A"/>
</dbReference>
<evidence type="ECO:0000256" key="1">
    <source>
        <dbReference type="ARBA" id="ARBA00004123"/>
    </source>
</evidence>
<evidence type="ECO:0000259" key="8">
    <source>
        <dbReference type="Pfam" id="PF16922"/>
    </source>
</evidence>
<dbReference type="InterPro" id="IPR031633">
    <property type="entry name" value="SLD5_C"/>
</dbReference>
<keyword evidence="5 6" id="KW-0539">Nucleus</keyword>
<protein>
    <recommendedName>
        <fullName evidence="3 6">DNA replication complex GINS protein SLD5</fullName>
    </recommendedName>
</protein>
<dbReference type="PANTHER" id="PTHR21206:SF0">
    <property type="entry name" value="DNA REPLICATION COMPLEX GINS PROTEIN SLD5"/>
    <property type="match status" value="1"/>
</dbReference>
<dbReference type="RefSeq" id="XP_003058918.1">
    <property type="nucleotide sequence ID" value="XM_003058872.1"/>
</dbReference>
<keyword evidence="4 6" id="KW-0235">DNA replication</keyword>
<evidence type="ECO:0000313" key="10">
    <source>
        <dbReference type="Proteomes" id="UP000001876"/>
    </source>
</evidence>
<dbReference type="CDD" id="cd21692">
    <property type="entry name" value="GINS_B_Sld5"/>
    <property type="match status" value="1"/>
</dbReference>
<dbReference type="SUPFAM" id="SSF160059">
    <property type="entry name" value="PriA/YqbF domain"/>
    <property type="match status" value="1"/>
</dbReference>
<proteinExistence type="inferred from homology"/>
<evidence type="ECO:0000256" key="5">
    <source>
        <dbReference type="ARBA" id="ARBA00023242"/>
    </source>
</evidence>
<dbReference type="Proteomes" id="UP000001876">
    <property type="component" value="Unassembled WGS sequence"/>
</dbReference>
<dbReference type="Pfam" id="PF05916">
    <property type="entry name" value="Sld5"/>
    <property type="match status" value="1"/>
</dbReference>
<dbReference type="InterPro" id="IPR036224">
    <property type="entry name" value="GINS_bundle-like_dom_sf"/>
</dbReference>
<evidence type="ECO:0000256" key="3">
    <source>
        <dbReference type="ARBA" id="ARBA00014804"/>
    </source>
</evidence>
<evidence type="ECO:0000259" key="7">
    <source>
        <dbReference type="Pfam" id="PF05916"/>
    </source>
</evidence>
<comment type="similarity">
    <text evidence="2 6">Belongs to the GINS4/SLD5 family.</text>
</comment>
<dbReference type="Pfam" id="PF16922">
    <property type="entry name" value="SLD5_C"/>
    <property type="match status" value="1"/>
</dbReference>